<gene>
    <name evidence="2" type="ORF">EVAR_32759_1</name>
</gene>
<sequence>MYARSFHCEQPAIELLRTTSMAYRLTTTTRPLLGARNATLGSTRSNSSRSGSDLNTRQFARAEILISSPPAHLLTCSACPRNVNDKYEIVASLREVIN</sequence>
<evidence type="ECO:0000313" key="3">
    <source>
        <dbReference type="Proteomes" id="UP000299102"/>
    </source>
</evidence>
<feature type="compositionally biased region" description="Low complexity" evidence="1">
    <location>
        <begin position="39"/>
        <end position="54"/>
    </location>
</feature>
<dbReference type="AlphaFoldDB" id="A0A4C1XLE9"/>
<organism evidence="2 3">
    <name type="scientific">Eumeta variegata</name>
    <name type="common">Bagworm moth</name>
    <name type="synonym">Eumeta japonica</name>
    <dbReference type="NCBI Taxonomy" id="151549"/>
    <lineage>
        <taxon>Eukaryota</taxon>
        <taxon>Metazoa</taxon>
        <taxon>Ecdysozoa</taxon>
        <taxon>Arthropoda</taxon>
        <taxon>Hexapoda</taxon>
        <taxon>Insecta</taxon>
        <taxon>Pterygota</taxon>
        <taxon>Neoptera</taxon>
        <taxon>Endopterygota</taxon>
        <taxon>Lepidoptera</taxon>
        <taxon>Glossata</taxon>
        <taxon>Ditrysia</taxon>
        <taxon>Tineoidea</taxon>
        <taxon>Psychidae</taxon>
        <taxon>Oiketicinae</taxon>
        <taxon>Eumeta</taxon>
    </lineage>
</organism>
<evidence type="ECO:0000256" key="1">
    <source>
        <dbReference type="SAM" id="MobiDB-lite"/>
    </source>
</evidence>
<evidence type="ECO:0000313" key="2">
    <source>
        <dbReference type="EMBL" id="GBP64601.1"/>
    </source>
</evidence>
<keyword evidence="3" id="KW-1185">Reference proteome</keyword>
<name>A0A4C1XLE9_EUMVA</name>
<accession>A0A4C1XLE9</accession>
<dbReference type="Proteomes" id="UP000299102">
    <property type="component" value="Unassembled WGS sequence"/>
</dbReference>
<reference evidence="2 3" key="1">
    <citation type="journal article" date="2019" name="Commun. Biol.">
        <title>The bagworm genome reveals a unique fibroin gene that provides high tensile strength.</title>
        <authorList>
            <person name="Kono N."/>
            <person name="Nakamura H."/>
            <person name="Ohtoshi R."/>
            <person name="Tomita M."/>
            <person name="Numata K."/>
            <person name="Arakawa K."/>
        </authorList>
    </citation>
    <scope>NUCLEOTIDE SEQUENCE [LARGE SCALE GENOMIC DNA]</scope>
</reference>
<feature type="region of interest" description="Disordered" evidence="1">
    <location>
        <begin position="34"/>
        <end position="54"/>
    </location>
</feature>
<protein>
    <submittedName>
        <fullName evidence="2">Uncharacterized protein</fullName>
    </submittedName>
</protein>
<proteinExistence type="predicted"/>
<dbReference type="EMBL" id="BGZK01000902">
    <property type="protein sequence ID" value="GBP64601.1"/>
    <property type="molecule type" value="Genomic_DNA"/>
</dbReference>
<comment type="caution">
    <text evidence="2">The sequence shown here is derived from an EMBL/GenBank/DDBJ whole genome shotgun (WGS) entry which is preliminary data.</text>
</comment>